<evidence type="ECO:0000256" key="1">
    <source>
        <dbReference type="SAM" id="MobiDB-lite"/>
    </source>
</evidence>
<gene>
    <name evidence="3" type="ORF">WJX75_002357</name>
</gene>
<dbReference type="SUPFAM" id="SSF46934">
    <property type="entry name" value="UBA-like"/>
    <property type="match status" value="1"/>
</dbReference>
<dbReference type="InterPro" id="IPR009060">
    <property type="entry name" value="UBA-like_sf"/>
</dbReference>
<evidence type="ECO:0000313" key="4">
    <source>
        <dbReference type="Proteomes" id="UP001491310"/>
    </source>
</evidence>
<evidence type="ECO:0000313" key="3">
    <source>
        <dbReference type="EMBL" id="KAK9909441.1"/>
    </source>
</evidence>
<accession>A0ABR2YS81</accession>
<dbReference type="InterPro" id="IPR015940">
    <property type="entry name" value="UBA"/>
</dbReference>
<proteinExistence type="predicted"/>
<organism evidence="3 4">
    <name type="scientific">Coccomyxa subellipsoidea</name>
    <dbReference type="NCBI Taxonomy" id="248742"/>
    <lineage>
        <taxon>Eukaryota</taxon>
        <taxon>Viridiplantae</taxon>
        <taxon>Chlorophyta</taxon>
        <taxon>core chlorophytes</taxon>
        <taxon>Trebouxiophyceae</taxon>
        <taxon>Trebouxiophyceae incertae sedis</taxon>
        <taxon>Coccomyxaceae</taxon>
        <taxon>Coccomyxa</taxon>
    </lineage>
</organism>
<dbReference type="SMART" id="SM00165">
    <property type="entry name" value="UBA"/>
    <property type="match status" value="1"/>
</dbReference>
<name>A0ABR2YS81_9CHLO</name>
<dbReference type="EMBL" id="JALJOT010000006">
    <property type="protein sequence ID" value="KAK9909441.1"/>
    <property type="molecule type" value="Genomic_DNA"/>
</dbReference>
<dbReference type="Pfam" id="PF00627">
    <property type="entry name" value="UBA"/>
    <property type="match status" value="1"/>
</dbReference>
<dbReference type="Proteomes" id="UP001491310">
    <property type="component" value="Unassembled WGS sequence"/>
</dbReference>
<feature type="domain" description="UBA" evidence="2">
    <location>
        <begin position="144"/>
        <end position="182"/>
    </location>
</feature>
<protein>
    <recommendedName>
        <fullName evidence="2">UBA domain-containing protein</fullName>
    </recommendedName>
</protein>
<evidence type="ECO:0000259" key="2">
    <source>
        <dbReference type="PROSITE" id="PS50030"/>
    </source>
</evidence>
<feature type="region of interest" description="Disordered" evidence="1">
    <location>
        <begin position="108"/>
        <end position="133"/>
    </location>
</feature>
<sequence length="182" mass="19342">MLLVPVGRELPAGPFPLIFACLTLFLVETPAMQHFSIFGFKLTEKVFTQAAALQLVLSSPRSALLLMASGTLLGALQLVNFMGMRDWKVPGAVSGRLGSLLAPLQGDRQGHRTMVRSPQSSARPGAAAQRPVWQRPAARVPAVVASREGVEQLVAMGFSEEAARAALARANNDVQAATSLLL</sequence>
<dbReference type="PROSITE" id="PS50030">
    <property type="entry name" value="UBA"/>
    <property type="match status" value="1"/>
</dbReference>
<comment type="caution">
    <text evidence="3">The sequence shown here is derived from an EMBL/GenBank/DDBJ whole genome shotgun (WGS) entry which is preliminary data.</text>
</comment>
<reference evidence="3 4" key="1">
    <citation type="journal article" date="2024" name="Nat. Commun.">
        <title>Phylogenomics reveals the evolutionary origins of lichenization in chlorophyte algae.</title>
        <authorList>
            <person name="Puginier C."/>
            <person name="Libourel C."/>
            <person name="Otte J."/>
            <person name="Skaloud P."/>
            <person name="Haon M."/>
            <person name="Grisel S."/>
            <person name="Petersen M."/>
            <person name="Berrin J.G."/>
            <person name="Delaux P.M."/>
            <person name="Dal Grande F."/>
            <person name="Keller J."/>
        </authorList>
    </citation>
    <scope>NUCLEOTIDE SEQUENCE [LARGE SCALE GENOMIC DNA]</scope>
    <source>
        <strain evidence="3 4">SAG 216-7</strain>
    </source>
</reference>
<dbReference type="Gene3D" id="1.10.8.10">
    <property type="entry name" value="DNA helicase RuvA subunit, C-terminal domain"/>
    <property type="match status" value="1"/>
</dbReference>
<keyword evidence="4" id="KW-1185">Reference proteome</keyword>